<keyword evidence="2" id="KW-1185">Reference proteome</keyword>
<comment type="caution">
    <text evidence="1">The sequence shown here is derived from an EMBL/GenBank/DDBJ whole genome shotgun (WGS) entry which is preliminary data.</text>
</comment>
<proteinExistence type="predicted"/>
<accession>A0A1Q9EAF1</accession>
<sequence length="140" mass="15930">MIFDQPGRGKLPASSNHLPLRWRSTAISSRSTRKVVVITSLVREALPSCLSTYRIYPSWTCCSQDALAENDSICWAPLLEAAFHPRALLQQHWRTALHPRRFGFYEVQEHFVNTTVKPQVTGREGLVSKFFPKTVVYALS</sequence>
<dbReference type="Proteomes" id="UP000186817">
    <property type="component" value="Unassembled WGS sequence"/>
</dbReference>
<protein>
    <submittedName>
        <fullName evidence="1">Uncharacterized protein</fullName>
    </submittedName>
</protein>
<name>A0A1Q9EAF1_SYMMI</name>
<reference evidence="1 2" key="1">
    <citation type="submission" date="2016-02" db="EMBL/GenBank/DDBJ databases">
        <title>Genome analysis of coral dinoflagellate symbionts highlights evolutionary adaptations to a symbiotic lifestyle.</title>
        <authorList>
            <person name="Aranda M."/>
            <person name="Li Y."/>
            <person name="Liew Y.J."/>
            <person name="Baumgarten S."/>
            <person name="Simakov O."/>
            <person name="Wilson M."/>
            <person name="Piel J."/>
            <person name="Ashoor H."/>
            <person name="Bougouffa S."/>
            <person name="Bajic V.B."/>
            <person name="Ryu T."/>
            <person name="Ravasi T."/>
            <person name="Bayer T."/>
            <person name="Micklem G."/>
            <person name="Kim H."/>
            <person name="Bhak J."/>
            <person name="Lajeunesse T.C."/>
            <person name="Voolstra C.R."/>
        </authorList>
    </citation>
    <scope>NUCLEOTIDE SEQUENCE [LARGE SCALE GENOMIC DNA]</scope>
    <source>
        <strain evidence="1 2">CCMP2467</strain>
    </source>
</reference>
<evidence type="ECO:0000313" key="2">
    <source>
        <dbReference type="Proteomes" id="UP000186817"/>
    </source>
</evidence>
<gene>
    <name evidence="1" type="ORF">AK812_SmicGene12541</name>
</gene>
<dbReference type="EMBL" id="LSRX01000212">
    <property type="protein sequence ID" value="OLQ04387.1"/>
    <property type="molecule type" value="Genomic_DNA"/>
</dbReference>
<evidence type="ECO:0000313" key="1">
    <source>
        <dbReference type="EMBL" id="OLQ04387.1"/>
    </source>
</evidence>
<dbReference type="AlphaFoldDB" id="A0A1Q9EAF1"/>
<organism evidence="1 2">
    <name type="scientific">Symbiodinium microadriaticum</name>
    <name type="common">Dinoflagellate</name>
    <name type="synonym">Zooxanthella microadriatica</name>
    <dbReference type="NCBI Taxonomy" id="2951"/>
    <lineage>
        <taxon>Eukaryota</taxon>
        <taxon>Sar</taxon>
        <taxon>Alveolata</taxon>
        <taxon>Dinophyceae</taxon>
        <taxon>Suessiales</taxon>
        <taxon>Symbiodiniaceae</taxon>
        <taxon>Symbiodinium</taxon>
    </lineage>
</organism>